<name>A0A178CX06_9EURO</name>
<gene>
    <name evidence="4" type="ORF">AYO20_07321</name>
</gene>
<evidence type="ECO:0000256" key="3">
    <source>
        <dbReference type="PIRNR" id="PIRNR006221"/>
    </source>
</evidence>
<keyword evidence="3" id="KW-0808">Transferase</keyword>
<dbReference type="GeneID" id="34590733"/>
<evidence type="ECO:0000256" key="2">
    <source>
        <dbReference type="ARBA" id="ARBA00048655"/>
    </source>
</evidence>
<reference evidence="4 5" key="1">
    <citation type="submission" date="2016-03" db="EMBL/GenBank/DDBJ databases">
        <title>The draft genome sequence of Fonsecaea nubica causative agent of cutaneous subcutaneous infection in human host.</title>
        <authorList>
            <person name="Costa F."/>
            <person name="Sybren D.H."/>
            <person name="Raittz R.T."/>
            <person name="Weiss V.A."/>
            <person name="Leao A.C."/>
            <person name="Gomes R."/>
            <person name="De Souza E.M."/>
            <person name="Pedrosa F.O."/>
            <person name="Steffens M.B."/>
            <person name="Bombassaro A."/>
            <person name="Tadra-Sfeir M.Z."/>
            <person name="Moreno L.F."/>
            <person name="Najafzadeh M.J."/>
            <person name="Felipe M.S."/>
            <person name="Teixeira M."/>
            <person name="Sun J."/>
            <person name="Xi L."/>
            <person name="Castro M.A."/>
            <person name="Vicente V.A."/>
        </authorList>
    </citation>
    <scope>NUCLEOTIDE SEQUENCE [LARGE SCALE GENOMIC DNA]</scope>
    <source>
        <strain evidence="4 5">CBS 269.64</strain>
    </source>
</reference>
<dbReference type="EMBL" id="LVCJ01000050">
    <property type="protein sequence ID" value="OAL33465.1"/>
    <property type="molecule type" value="Genomic_DNA"/>
</dbReference>
<dbReference type="OrthoDB" id="5772781at2759"/>
<keyword evidence="3" id="KW-0418">Kinase</keyword>
<dbReference type="PANTHER" id="PTHR12149">
    <property type="entry name" value="FRUCTOSAMINE 3 KINASE-RELATED PROTEIN"/>
    <property type="match status" value="1"/>
</dbReference>
<protein>
    <recommendedName>
        <fullName evidence="1">protein-ribulosamine 3-kinase</fullName>
        <ecNumber evidence="1">2.7.1.172</ecNumber>
    </recommendedName>
</protein>
<dbReference type="AlphaFoldDB" id="A0A178CX06"/>
<comment type="similarity">
    <text evidence="3">Belongs to the fructosamine kinase family.</text>
</comment>
<evidence type="ECO:0000313" key="5">
    <source>
        <dbReference type="Proteomes" id="UP000185904"/>
    </source>
</evidence>
<proteinExistence type="inferred from homology"/>
<accession>A0A178CX06</accession>
<sequence length="310" mass="35627">MSNGGEVWPPVDLIKGLAIEAHAPEKELVPNVLKDLPEGTEVVSINPSGASAWVQTLCIETYQRDGQKTKFFKKNQRNSLGRRMMLGTYESEKFLHTYLPANVPKPIAWGAYRNDPDMYYYLSEFREMVDEVPDPAQFVDVVVQLHRESSGKSPDGKFGFHVVTHLANIPNKAGWEDTWEKHFTNVLTSMMEIELLAQNKHDDEFEELKRKTLDLVVPRLLRPLETGARKVTPCLIHTDLWPGNCMPDADTDKVVLFDSCAMWGHHEADLGSWRAPRYRMGRPFIKEYQKKMGMDFPVNDWDDRNLLYAM</sequence>
<keyword evidence="5" id="KW-1185">Reference proteome</keyword>
<comment type="catalytic activity">
    <reaction evidence="2">
        <text>N(6)-D-ribulosyl-L-lysyl-[protein] + ATP = N(6)-(3-O-phospho-D-ribulosyl)-L-lysyl-[protein] + ADP + H(+)</text>
        <dbReference type="Rhea" id="RHEA:48432"/>
        <dbReference type="Rhea" id="RHEA-COMP:12103"/>
        <dbReference type="Rhea" id="RHEA-COMP:12104"/>
        <dbReference type="ChEBI" id="CHEBI:15378"/>
        <dbReference type="ChEBI" id="CHEBI:30616"/>
        <dbReference type="ChEBI" id="CHEBI:90418"/>
        <dbReference type="ChEBI" id="CHEBI:90420"/>
        <dbReference type="ChEBI" id="CHEBI:456216"/>
        <dbReference type="EC" id="2.7.1.172"/>
    </reaction>
    <physiologicalReaction direction="left-to-right" evidence="2">
        <dbReference type="Rhea" id="RHEA:48433"/>
    </physiologicalReaction>
</comment>
<dbReference type="PANTHER" id="PTHR12149:SF8">
    <property type="entry name" value="PROTEIN-RIBULOSAMINE 3-KINASE"/>
    <property type="match status" value="1"/>
</dbReference>
<comment type="caution">
    <text evidence="4">The sequence shown here is derived from an EMBL/GenBank/DDBJ whole genome shotgun (WGS) entry which is preliminary data.</text>
</comment>
<dbReference type="InterPro" id="IPR011009">
    <property type="entry name" value="Kinase-like_dom_sf"/>
</dbReference>
<organism evidence="4 5">
    <name type="scientific">Fonsecaea nubica</name>
    <dbReference type="NCBI Taxonomy" id="856822"/>
    <lineage>
        <taxon>Eukaryota</taxon>
        <taxon>Fungi</taxon>
        <taxon>Dikarya</taxon>
        <taxon>Ascomycota</taxon>
        <taxon>Pezizomycotina</taxon>
        <taxon>Eurotiomycetes</taxon>
        <taxon>Chaetothyriomycetidae</taxon>
        <taxon>Chaetothyriales</taxon>
        <taxon>Herpotrichiellaceae</taxon>
        <taxon>Fonsecaea</taxon>
    </lineage>
</organism>
<dbReference type="Gene3D" id="3.90.1200.10">
    <property type="match status" value="1"/>
</dbReference>
<evidence type="ECO:0000313" key="4">
    <source>
        <dbReference type="EMBL" id="OAL33465.1"/>
    </source>
</evidence>
<evidence type="ECO:0000256" key="1">
    <source>
        <dbReference type="ARBA" id="ARBA00011961"/>
    </source>
</evidence>
<dbReference type="GO" id="GO:0016301">
    <property type="term" value="F:kinase activity"/>
    <property type="evidence" value="ECO:0007669"/>
    <property type="project" value="UniProtKB-UniRule"/>
</dbReference>
<dbReference type="InterPro" id="IPR016477">
    <property type="entry name" value="Fructo-/Ketosamine-3-kinase"/>
</dbReference>
<dbReference type="RefSeq" id="XP_022498477.1">
    <property type="nucleotide sequence ID" value="XM_022645607.1"/>
</dbReference>
<dbReference type="SUPFAM" id="SSF56112">
    <property type="entry name" value="Protein kinase-like (PK-like)"/>
    <property type="match status" value="1"/>
</dbReference>
<dbReference type="PIRSF" id="PIRSF006221">
    <property type="entry name" value="Ketosamine-3-kinase"/>
    <property type="match status" value="1"/>
</dbReference>
<dbReference type="EC" id="2.7.1.172" evidence="1"/>
<dbReference type="GO" id="GO:0102193">
    <property type="term" value="F:protein-ribulosamine 3-kinase activity"/>
    <property type="evidence" value="ECO:0007669"/>
    <property type="project" value="UniProtKB-EC"/>
</dbReference>
<dbReference type="Proteomes" id="UP000185904">
    <property type="component" value="Unassembled WGS sequence"/>
</dbReference>
<dbReference type="Pfam" id="PF03881">
    <property type="entry name" value="Fructosamin_kin"/>
    <property type="match status" value="1"/>
</dbReference>